<dbReference type="PROSITE" id="PS51318">
    <property type="entry name" value="TAT"/>
    <property type="match status" value="1"/>
</dbReference>
<dbReference type="PANTHER" id="PTHR30290">
    <property type="entry name" value="PERIPLASMIC BINDING COMPONENT OF ABC TRANSPORTER"/>
    <property type="match status" value="1"/>
</dbReference>
<comment type="subcellular location">
    <subcellularLocation>
        <location evidence="1">Periplasm</location>
    </subcellularLocation>
</comment>
<gene>
    <name evidence="5" type="ORF">SAMN06297251_11827</name>
</gene>
<dbReference type="InterPro" id="IPR000914">
    <property type="entry name" value="SBP_5_dom"/>
</dbReference>
<dbReference type="OrthoDB" id="8144963at2"/>
<comment type="similarity">
    <text evidence="2">Belongs to the bacterial solute-binding protein 5 family.</text>
</comment>
<reference evidence="5 6" key="1">
    <citation type="submission" date="2017-04" db="EMBL/GenBank/DDBJ databases">
        <authorList>
            <person name="Afonso C.L."/>
            <person name="Miller P.J."/>
            <person name="Scott M.A."/>
            <person name="Spackman E."/>
            <person name="Goraichik I."/>
            <person name="Dimitrov K.M."/>
            <person name="Suarez D.L."/>
            <person name="Swayne D.E."/>
        </authorList>
    </citation>
    <scope>NUCLEOTIDE SEQUENCE [LARGE SCALE GENOMIC DNA]</scope>
    <source>
        <strain evidence="5 6">CGMCC 1.10972</strain>
    </source>
</reference>
<evidence type="ECO:0000259" key="4">
    <source>
        <dbReference type="Pfam" id="PF00496"/>
    </source>
</evidence>
<dbReference type="GO" id="GO:0030288">
    <property type="term" value="C:outer membrane-bounded periplasmic space"/>
    <property type="evidence" value="ECO:0007669"/>
    <property type="project" value="UniProtKB-ARBA"/>
</dbReference>
<dbReference type="InterPro" id="IPR039424">
    <property type="entry name" value="SBP_5"/>
</dbReference>
<accession>A0A1W2DV59</accession>
<dbReference type="PANTHER" id="PTHR30290:SF38">
    <property type="entry name" value="D,D-DIPEPTIDE-BINDING PERIPLASMIC PROTEIN DDPA-RELATED"/>
    <property type="match status" value="1"/>
</dbReference>
<dbReference type="Pfam" id="PF00496">
    <property type="entry name" value="SBP_bac_5"/>
    <property type="match status" value="1"/>
</dbReference>
<dbReference type="CDD" id="cd08513">
    <property type="entry name" value="PBP2_thermophilic_Hb8_like"/>
    <property type="match status" value="1"/>
</dbReference>
<proteinExistence type="inferred from homology"/>
<evidence type="ECO:0000313" key="6">
    <source>
        <dbReference type="Proteomes" id="UP000192656"/>
    </source>
</evidence>
<name>A0A1W2DV59_9HYPH</name>
<keyword evidence="3" id="KW-0732">Signal</keyword>
<feature type="domain" description="Solute-binding protein family 5" evidence="4">
    <location>
        <begin position="91"/>
        <end position="465"/>
    </location>
</feature>
<dbReference type="Gene3D" id="3.90.76.10">
    <property type="entry name" value="Dipeptide-binding Protein, Domain 1"/>
    <property type="match status" value="1"/>
</dbReference>
<keyword evidence="6" id="KW-1185">Reference proteome</keyword>
<dbReference type="STRING" id="937218.SAMN06297251_11827"/>
<dbReference type="GO" id="GO:0015833">
    <property type="term" value="P:peptide transport"/>
    <property type="evidence" value="ECO:0007669"/>
    <property type="project" value="TreeGrafter"/>
</dbReference>
<dbReference type="EMBL" id="FWXR01000018">
    <property type="protein sequence ID" value="SMD01299.1"/>
    <property type="molecule type" value="Genomic_DNA"/>
</dbReference>
<dbReference type="SUPFAM" id="SSF53850">
    <property type="entry name" value="Periplasmic binding protein-like II"/>
    <property type="match status" value="1"/>
</dbReference>
<sequence>MTDKTPPKSGLSRRSALRLMAASGLATFVAPHFLGGAAFAQEDREPKGRVVVGMSQEPTVFNPLMVHNEVDDAVHFSVFDALFRIDPDGVIQPNLAAEVPSVENGGISEDGLNWRVRLRDDVKWHDGKPFTAEDVKYTLELIVDPKFLSWRTGGHSLVRDLTVVSPTEITWRMESEFAPYLAFLAETFMVPKHILGAAEDPNTAPFNQSPIGTGAFKWSNRVPGDRVELVANEDYFGEGPFIEELIFKYIPDMTVLYTQFQSGDVDLVDQSYITPDHYAEAKELPDRTVTLEPGSSIEGIFFNLERPQFKDPAVREALYAALDRQSIIDGIYYGVGTMTETFMPPLSYYYDPDLPKQEFNLDKARKILDDAGWVPGSDGIRAKDGVRLAFANSTTSGNHLREQVQQYMQQIYREIGVEMTISNLPPAVMWGDFWTKSQFDTAMSGVTFLIASDPDVTNRFASTSSAAKGGQGSNTMQYSNPRVDELLKEGRGTFGQEERKKIYTEVQQIIREDLPFLPIFAYTVVMGRKSGLEGFKFNPNTRTPSWHAAAWSWKD</sequence>
<dbReference type="InterPro" id="IPR006311">
    <property type="entry name" value="TAT_signal"/>
</dbReference>
<protein>
    <submittedName>
        <fullName evidence="5">Peptide/nickel transport system substrate-binding protein</fullName>
    </submittedName>
</protein>
<dbReference type="GO" id="GO:1904680">
    <property type="term" value="F:peptide transmembrane transporter activity"/>
    <property type="evidence" value="ECO:0007669"/>
    <property type="project" value="TreeGrafter"/>
</dbReference>
<dbReference type="AlphaFoldDB" id="A0A1W2DV59"/>
<dbReference type="Gene3D" id="3.40.190.10">
    <property type="entry name" value="Periplasmic binding protein-like II"/>
    <property type="match status" value="1"/>
</dbReference>
<dbReference type="Gene3D" id="3.10.105.10">
    <property type="entry name" value="Dipeptide-binding Protein, Domain 3"/>
    <property type="match status" value="1"/>
</dbReference>
<dbReference type="GO" id="GO:0043190">
    <property type="term" value="C:ATP-binding cassette (ABC) transporter complex"/>
    <property type="evidence" value="ECO:0007669"/>
    <property type="project" value="InterPro"/>
</dbReference>
<evidence type="ECO:0000256" key="1">
    <source>
        <dbReference type="ARBA" id="ARBA00004418"/>
    </source>
</evidence>
<dbReference type="InterPro" id="IPR030678">
    <property type="entry name" value="Peptide/Ni-bd"/>
</dbReference>
<dbReference type="PIRSF" id="PIRSF002741">
    <property type="entry name" value="MppA"/>
    <property type="match status" value="1"/>
</dbReference>
<dbReference type="Proteomes" id="UP000192656">
    <property type="component" value="Unassembled WGS sequence"/>
</dbReference>
<evidence type="ECO:0000256" key="2">
    <source>
        <dbReference type="ARBA" id="ARBA00005695"/>
    </source>
</evidence>
<evidence type="ECO:0000313" key="5">
    <source>
        <dbReference type="EMBL" id="SMD01299.1"/>
    </source>
</evidence>
<organism evidence="5 6">
    <name type="scientific">Fulvimarina manganoxydans</name>
    <dbReference type="NCBI Taxonomy" id="937218"/>
    <lineage>
        <taxon>Bacteria</taxon>
        <taxon>Pseudomonadati</taxon>
        <taxon>Pseudomonadota</taxon>
        <taxon>Alphaproteobacteria</taxon>
        <taxon>Hyphomicrobiales</taxon>
        <taxon>Aurantimonadaceae</taxon>
        <taxon>Fulvimarina</taxon>
    </lineage>
</organism>
<dbReference type="RefSeq" id="WP_084411676.1">
    <property type="nucleotide sequence ID" value="NZ_FWXR01000018.1"/>
</dbReference>
<evidence type="ECO:0000256" key="3">
    <source>
        <dbReference type="ARBA" id="ARBA00022729"/>
    </source>
</evidence>